<accession>A0A418X9F0</accession>
<dbReference type="Pfam" id="PF01266">
    <property type="entry name" value="DAO"/>
    <property type="match status" value="1"/>
</dbReference>
<dbReference type="Proteomes" id="UP000284021">
    <property type="component" value="Unassembled WGS sequence"/>
</dbReference>
<reference evidence="3 4" key="1">
    <citation type="submission" date="2018-09" db="EMBL/GenBank/DDBJ databases">
        <authorList>
            <person name="Zhu H."/>
        </authorList>
    </citation>
    <scope>NUCLEOTIDE SEQUENCE [LARGE SCALE GENOMIC DNA]</scope>
    <source>
        <strain evidence="3 4">K1S02-6</strain>
    </source>
</reference>
<dbReference type="PANTHER" id="PTHR13847:SF281">
    <property type="entry name" value="FAD DEPENDENT OXIDOREDUCTASE DOMAIN-CONTAINING PROTEIN"/>
    <property type="match status" value="1"/>
</dbReference>
<dbReference type="EMBL" id="QYUR01000008">
    <property type="protein sequence ID" value="RJG08998.1"/>
    <property type="molecule type" value="Genomic_DNA"/>
</dbReference>
<keyword evidence="1" id="KW-0560">Oxidoreductase</keyword>
<protein>
    <submittedName>
        <fullName evidence="3">FAD-binding oxidoreductase</fullName>
    </submittedName>
</protein>
<dbReference type="SUPFAM" id="SSF51905">
    <property type="entry name" value="FAD/NAD(P)-binding domain"/>
    <property type="match status" value="1"/>
</dbReference>
<comment type="caution">
    <text evidence="3">The sequence shown here is derived from an EMBL/GenBank/DDBJ whole genome shotgun (WGS) entry which is preliminary data.</text>
</comment>
<dbReference type="Gene3D" id="3.50.50.60">
    <property type="entry name" value="FAD/NAD(P)-binding domain"/>
    <property type="match status" value="1"/>
</dbReference>
<evidence type="ECO:0000256" key="1">
    <source>
        <dbReference type="ARBA" id="ARBA00023002"/>
    </source>
</evidence>
<evidence type="ECO:0000259" key="2">
    <source>
        <dbReference type="Pfam" id="PF01266"/>
    </source>
</evidence>
<feature type="domain" description="FAD dependent oxidoreductase" evidence="2">
    <location>
        <begin position="43"/>
        <end position="402"/>
    </location>
</feature>
<proteinExistence type="predicted"/>
<dbReference type="GO" id="GO:0005737">
    <property type="term" value="C:cytoplasm"/>
    <property type="evidence" value="ECO:0007669"/>
    <property type="project" value="TreeGrafter"/>
</dbReference>
<dbReference type="InterPro" id="IPR006076">
    <property type="entry name" value="FAD-dep_OxRdtase"/>
</dbReference>
<sequence>MYDPLVSAHPGHGEPHTSSYWAASAGIQPEDDGPVRGATEVEVAIIGSGYTGLTTAYFLAREHGIKAVVLEANQIAWGCSGRNGGFARASGGHLWPSELIAHYGKSMARAYFEETRDALKTLKRLIAEGGIDCDAQPDGVIKTAHLPSRMAGLETEAQLFNDEFDFPVETLSPQALSHYHKGNEVYGGIRLPEGFGMHPLKLAWGYLRMARAAGARVHPASPVVGWERKGGRHLLQTPGGVVSARKVVIATNGYTSPELHSALRGRYMPVYSQIIVTRPLTAAEAAESLPSSDSMIDTRNLLHYYRRLPDNRIMFGGPGAISGKDATHPRHKLSLLHALVNKFPALEQVTLEHEWGGWVCMSRDGIPHVYEVPDSPSVYCASGYSGSGVSYTTVAGRRLAAMAAGNPDTPPTPLTQTPPPRFPFATFLRLGQHLAYQLYRYQDARN</sequence>
<evidence type="ECO:0000313" key="4">
    <source>
        <dbReference type="Proteomes" id="UP000284021"/>
    </source>
</evidence>
<dbReference type="InterPro" id="IPR036188">
    <property type="entry name" value="FAD/NAD-bd_sf"/>
</dbReference>
<dbReference type="PANTHER" id="PTHR13847">
    <property type="entry name" value="SARCOSINE DEHYDROGENASE-RELATED"/>
    <property type="match status" value="1"/>
</dbReference>
<organism evidence="3 4">
    <name type="scientific">Pseudomonas cavernicola</name>
    <dbReference type="NCBI Taxonomy" id="2320866"/>
    <lineage>
        <taxon>Bacteria</taxon>
        <taxon>Pseudomonadati</taxon>
        <taxon>Pseudomonadota</taxon>
        <taxon>Gammaproteobacteria</taxon>
        <taxon>Pseudomonadales</taxon>
        <taxon>Pseudomonadaceae</taxon>
        <taxon>Pseudomonas</taxon>
    </lineage>
</organism>
<dbReference type="OrthoDB" id="311718at2"/>
<dbReference type="GO" id="GO:0016491">
    <property type="term" value="F:oxidoreductase activity"/>
    <property type="evidence" value="ECO:0007669"/>
    <property type="project" value="UniProtKB-KW"/>
</dbReference>
<evidence type="ECO:0000313" key="3">
    <source>
        <dbReference type="EMBL" id="RJG08998.1"/>
    </source>
</evidence>
<dbReference type="RefSeq" id="WP_119956797.1">
    <property type="nucleotide sequence ID" value="NZ_QYUR01000008.1"/>
</dbReference>
<name>A0A418X9F0_9PSED</name>
<dbReference type="AlphaFoldDB" id="A0A418X9F0"/>
<gene>
    <name evidence="3" type="ORF">D3879_24545</name>
</gene>
<dbReference type="Gene3D" id="3.30.9.10">
    <property type="entry name" value="D-Amino Acid Oxidase, subunit A, domain 2"/>
    <property type="match status" value="1"/>
</dbReference>
<keyword evidence="4" id="KW-1185">Reference proteome</keyword>